<organism evidence="1 2">
    <name type="scientific">Smallanthus sonchifolius</name>
    <dbReference type="NCBI Taxonomy" id="185202"/>
    <lineage>
        <taxon>Eukaryota</taxon>
        <taxon>Viridiplantae</taxon>
        <taxon>Streptophyta</taxon>
        <taxon>Embryophyta</taxon>
        <taxon>Tracheophyta</taxon>
        <taxon>Spermatophyta</taxon>
        <taxon>Magnoliopsida</taxon>
        <taxon>eudicotyledons</taxon>
        <taxon>Gunneridae</taxon>
        <taxon>Pentapetalae</taxon>
        <taxon>asterids</taxon>
        <taxon>campanulids</taxon>
        <taxon>Asterales</taxon>
        <taxon>Asteraceae</taxon>
        <taxon>Asteroideae</taxon>
        <taxon>Heliantheae alliance</taxon>
        <taxon>Millerieae</taxon>
        <taxon>Smallanthus</taxon>
    </lineage>
</organism>
<name>A0ACB8YNC1_9ASTR</name>
<dbReference type="EMBL" id="CM042044">
    <property type="protein sequence ID" value="KAI3686783.1"/>
    <property type="molecule type" value="Genomic_DNA"/>
</dbReference>
<keyword evidence="2" id="KW-1185">Reference proteome</keyword>
<dbReference type="Proteomes" id="UP001056120">
    <property type="component" value="Linkage Group LG27"/>
</dbReference>
<proteinExistence type="predicted"/>
<reference evidence="2" key="1">
    <citation type="journal article" date="2022" name="Mol. Ecol. Resour.">
        <title>The genomes of chicory, endive, great burdock and yacon provide insights into Asteraceae palaeo-polyploidization history and plant inulin production.</title>
        <authorList>
            <person name="Fan W."/>
            <person name="Wang S."/>
            <person name="Wang H."/>
            <person name="Wang A."/>
            <person name="Jiang F."/>
            <person name="Liu H."/>
            <person name="Zhao H."/>
            <person name="Xu D."/>
            <person name="Zhang Y."/>
        </authorList>
    </citation>
    <scope>NUCLEOTIDE SEQUENCE [LARGE SCALE GENOMIC DNA]</scope>
    <source>
        <strain evidence="2">cv. Yunnan</strain>
    </source>
</reference>
<protein>
    <submittedName>
        <fullName evidence="1">Uncharacterized protein</fullName>
    </submittedName>
</protein>
<comment type="caution">
    <text evidence="1">The sequence shown here is derived from an EMBL/GenBank/DDBJ whole genome shotgun (WGS) entry which is preliminary data.</text>
</comment>
<gene>
    <name evidence="1" type="ORF">L1987_80470</name>
</gene>
<reference evidence="1 2" key="2">
    <citation type="journal article" date="2022" name="Mol. Ecol. Resour.">
        <title>The genomes of chicory, endive, great burdock and yacon provide insights into Asteraceae paleo-polyploidization history and plant inulin production.</title>
        <authorList>
            <person name="Fan W."/>
            <person name="Wang S."/>
            <person name="Wang H."/>
            <person name="Wang A."/>
            <person name="Jiang F."/>
            <person name="Liu H."/>
            <person name="Zhao H."/>
            <person name="Xu D."/>
            <person name="Zhang Y."/>
        </authorList>
    </citation>
    <scope>NUCLEOTIDE SEQUENCE [LARGE SCALE GENOMIC DNA]</scope>
    <source>
        <strain evidence="2">cv. Yunnan</strain>
        <tissue evidence="1">Leaves</tissue>
    </source>
</reference>
<accession>A0ACB8YNC1</accession>
<sequence>MANLIVQVINAADLMPKDGQGSANPFVEVDFDGQRQRTQTKTRDLNPSWNQTLVFNVADPRNLLFSTIEATVYNDRKPDQQKNNFLGRVRISGATVPVSEEEASVQRYPLDKRGLFSNIRGDIALKIHLAHGQYSSNHSPPPVEEQERPPPEHQFHETAKHAPQVVEEIKNNLFGFKNEFEEVHEKKKNKEKQKEVRTFFSVGTGGGGGGGGHGHAPGPVPSPAAPPPVAVETKANFMRAGPPPANMMHMQFPGQKPPPNFGLVETRPPVAARMGYRGADKTATTYDLVERMHFLYVNVVKARDLPAMDITGSLDPYVEVRLGNYKGVTRHHEKNQNPVWNQVFAFSKERLQSTALELVVKDKDLITKDDFVGKIRFDVVDVPTRVPPDSPLAPQWYRLEDKNGIKVRGEIMLAVWMGTQADEAFPGAWHSDAHGISPHNLANTRSNVYFSPKLYYLRIHVIEAQDLIPLDRGRQPEFYVKISLRNQTRSTRISQPRGLNPSWQEELMLVASEPFDEFVVISVEDRLGPGKDVCIGRTMVPVRRIPQRVDSTKLLESVWVDLGRPSEWEEEGEKKKKEMKFSSKIHLRLCLDAGYHVLDEATHFSSDLQASSKHLRKPSIGILELGILSAQNLLPMKMREGRLTDAYCVAKYGNKWVRTRTLLNTLQPRWNEQYTWEVYDPCTVVTVGVFDNCHINDKEESRDQRIGKVRIRLSTLETDRIYTHYYPLLVLTPSGLKKHGELHLAIRFTCLAWVNMVAQYGRPLLPKMHYVQPISVKHIDWLRHQALLIVATRLSRAEPPLKRENVEYMLDVDYHMWSLRKSKANFYRIMSLLSGITAVFRWLDGICMWRNPLTTILVHVLFLILVCYPELILPTIFLYLFVIGLWNYRFRPRNPSHMDARISQAEMAHPDELDEEFDGFPTQRPQEIVRMRYDRMRSIAGKVQTVVGDLATQGERAMALLSWRDSRATSIFIIIALVWAVFLYVTPFHVVAVLFGLYWLRHPRFRNRMPSVPVNFFKRLPSKADMLL</sequence>
<evidence type="ECO:0000313" key="1">
    <source>
        <dbReference type="EMBL" id="KAI3686783.1"/>
    </source>
</evidence>
<evidence type="ECO:0000313" key="2">
    <source>
        <dbReference type="Proteomes" id="UP001056120"/>
    </source>
</evidence>